<gene>
    <name evidence="1" type="ORF">PVT71_13665</name>
</gene>
<organism evidence="1">
    <name type="scientific">Alloyangia sp. H15</name>
    <dbReference type="NCBI Taxonomy" id="3029062"/>
    <lineage>
        <taxon>Bacteria</taxon>
        <taxon>Pseudomonadati</taxon>
        <taxon>Pseudomonadota</taxon>
        <taxon>Alphaproteobacteria</taxon>
        <taxon>Rhodobacterales</taxon>
        <taxon>Roseobacteraceae</taxon>
        <taxon>Alloyangia</taxon>
    </lineage>
</organism>
<evidence type="ECO:0000313" key="1">
    <source>
        <dbReference type="EMBL" id="XCC93513.1"/>
    </source>
</evidence>
<dbReference type="EMBL" id="CP123384">
    <property type="protein sequence ID" value="XCC93513.1"/>
    <property type="molecule type" value="Genomic_DNA"/>
</dbReference>
<name>A0AAU8AG94_9RHOB</name>
<reference evidence="1" key="1">
    <citation type="submission" date="2023-02" db="EMBL/GenBank/DDBJ databases">
        <title>Description and genomic characterization of Salipiger bruguierae sp. nov., isolated from the sediment of mangrove plant Bruguiera sexangula.</title>
        <authorList>
            <person name="Long M."/>
        </authorList>
    </citation>
    <scope>NUCLEOTIDE SEQUENCE</scope>
    <source>
        <strain evidence="1">H15</strain>
    </source>
</reference>
<sequence>MRIDASELRSLNRNLDNLRTDLPKLNAWALNDMAFAVFGENRKLMARVFDSPVPYTRNAFFVRKASPQTQVATVQRKDKPVGRHYLEVQEAGGRRPQTGFEKLLSRRMKYEGIIQSVLPTAAARRNRYGNLSPGLIQQVLSAVRAQGDAHQNTTAAARRRAGRRRAGYFVPQAESALSPGVYERRGETVRKVLAFSDTVPSYSARFPMEEHGRQVATAAAPAAYERALWRVLKAKI</sequence>
<protein>
    <submittedName>
        <fullName evidence="1">Uncharacterized protein</fullName>
    </submittedName>
</protein>
<dbReference type="AlphaFoldDB" id="A0AAU8AG94"/>
<proteinExistence type="predicted"/>
<dbReference type="RefSeq" id="WP_353472336.1">
    <property type="nucleotide sequence ID" value="NZ_CP123384.1"/>
</dbReference>
<accession>A0AAU8AG94</accession>